<accession>A0A2C6L503</accession>
<keyword evidence="2" id="KW-1133">Transmembrane helix</keyword>
<evidence type="ECO:0000313" key="3">
    <source>
        <dbReference type="EMBL" id="PHJ22745.1"/>
    </source>
</evidence>
<dbReference type="OrthoDB" id="331460at2759"/>
<keyword evidence="4" id="KW-1185">Reference proteome</keyword>
<dbReference type="EMBL" id="MIGC01001511">
    <property type="protein sequence ID" value="PHJ22745.1"/>
    <property type="molecule type" value="Genomic_DNA"/>
</dbReference>
<dbReference type="AlphaFoldDB" id="A0A2C6L503"/>
<gene>
    <name evidence="3" type="ORF">CSUI_003403</name>
</gene>
<proteinExistence type="predicted"/>
<evidence type="ECO:0000256" key="1">
    <source>
        <dbReference type="SAM" id="MobiDB-lite"/>
    </source>
</evidence>
<feature type="transmembrane region" description="Helical" evidence="2">
    <location>
        <begin position="6"/>
        <end position="29"/>
    </location>
</feature>
<feature type="region of interest" description="Disordered" evidence="1">
    <location>
        <begin position="152"/>
        <end position="199"/>
    </location>
</feature>
<organism evidence="3 4">
    <name type="scientific">Cystoisospora suis</name>
    <dbReference type="NCBI Taxonomy" id="483139"/>
    <lineage>
        <taxon>Eukaryota</taxon>
        <taxon>Sar</taxon>
        <taxon>Alveolata</taxon>
        <taxon>Apicomplexa</taxon>
        <taxon>Conoidasida</taxon>
        <taxon>Coccidia</taxon>
        <taxon>Eucoccidiorida</taxon>
        <taxon>Eimeriorina</taxon>
        <taxon>Sarcocystidae</taxon>
        <taxon>Cystoisospora</taxon>
    </lineage>
</organism>
<dbReference type="VEuPathDB" id="ToxoDB:CSUI_003403"/>
<dbReference type="RefSeq" id="XP_067924422.1">
    <property type="nucleotide sequence ID" value="XM_068063601.1"/>
</dbReference>
<keyword evidence="2" id="KW-0472">Membrane</keyword>
<reference evidence="3 4" key="1">
    <citation type="journal article" date="2017" name="Int. J. Parasitol.">
        <title>The genome of the protozoan parasite Cystoisospora suis and a reverse vaccinology approach to identify vaccine candidates.</title>
        <authorList>
            <person name="Palmieri N."/>
            <person name="Shrestha A."/>
            <person name="Ruttkowski B."/>
            <person name="Beck T."/>
            <person name="Vogl C."/>
            <person name="Tomley F."/>
            <person name="Blake D.P."/>
            <person name="Joachim A."/>
        </authorList>
    </citation>
    <scope>NUCLEOTIDE SEQUENCE [LARGE SCALE GENOMIC DNA]</scope>
    <source>
        <strain evidence="3 4">Wien I</strain>
    </source>
</reference>
<dbReference type="GeneID" id="94426812"/>
<evidence type="ECO:0000256" key="2">
    <source>
        <dbReference type="SAM" id="Phobius"/>
    </source>
</evidence>
<comment type="caution">
    <text evidence="3">The sequence shown here is derived from an EMBL/GenBank/DDBJ whole genome shotgun (WGS) entry which is preliminary data.</text>
</comment>
<evidence type="ECO:0000313" key="4">
    <source>
        <dbReference type="Proteomes" id="UP000221165"/>
    </source>
</evidence>
<dbReference type="Proteomes" id="UP000221165">
    <property type="component" value="Unassembled WGS sequence"/>
</dbReference>
<name>A0A2C6L503_9APIC</name>
<keyword evidence="2 3" id="KW-0812">Transmembrane</keyword>
<protein>
    <submittedName>
        <fullName evidence="3">Transmembrane protein</fullName>
    </submittedName>
</protein>
<sequence>MQDWRLLAIIGFSAAGALVLLLLMVTIIFNRRRRCTHMHYSAKVLQLEDSLKAVQVEKEVQDETCCSLRRSVEDFDAERSLLMKRLESCDRNSTSEELRQCTRETQLYLAIQAANSRQWRRAVDADRKDGPPALLAEAWLVHGELYRPRDESSYPNLDDLPPVFSQSRGSFHGTRRAGSGCLTSSTSADSVPVRDATGPPSLRRFHSCAVHSAAPGLSRRRQRHPVVCPGPSDFSHTEAVTTTQTLPASTAGGCCEDESMTITESGANETEDGGYRGSVSHTTTDSETCGGSCGDEKTVRVTSPLTGCTTTGTQPDTSVEVDSSSCRADCCTESKPCCGTVVIPAHTFAPEYVFLGEQWLPGPYEAAKTCVHEIPLVRLAKSSRMDHMKADGLDTDLYRKILPEAHKLEKAVIFSGCPRQVDLGSTRDRIRLQSHALIDLLPSLRVSTKSMEFPHLCYSLIEYQLQKLTAISKSALRGYVGDALNQPLYLLLRVFECKSVILASPPVSPANREASVLASEEEQDRWEMLYEAPPVCVVDAEGRFVDDGSIVFDEDSAFQYKHPFTPKPSKLLETADQVPPDCNPPVRSGCPSGLMERGGFIPECTSQEVVPLRQGLLFKDNVLSVSCVVGTTAFPERNAFHASIELSVVNRGSSGIESLSEETALQAGFHSVHATVENVEQEALACSVSPFVRAPPAGSRTPGRVIQTISATIMQPFQVVPEVTLEVVLPDGAEHRCTFALPLIVTQFMKPLTLLPAAFMQLWFDGSLHSRLMSVRISSRLMAAGPEELLRVVTFNGKFKASNGIKHRLAEGSIFAIGELAAIGDMVTDCKCLVRLSQAQCGALAMAKLETKAQDRRVAAAVFELLAYLLEDAE</sequence>